<feature type="transmembrane region" description="Helical" evidence="1">
    <location>
        <begin position="132"/>
        <end position="149"/>
    </location>
</feature>
<feature type="transmembrane region" description="Helical" evidence="1">
    <location>
        <begin position="179"/>
        <end position="198"/>
    </location>
</feature>
<dbReference type="Proteomes" id="UP000703674">
    <property type="component" value="Unassembled WGS sequence"/>
</dbReference>
<dbReference type="Pfam" id="PF19528">
    <property type="entry name" value="DUF6056"/>
    <property type="match status" value="1"/>
</dbReference>
<sequence>MSADDFCRASADFSNYFENVALWYREHNGRFINSLFSYLPVYNPTVYKITLGLSMILFGGTIYFFLSRLFIFFQFKLRKDQVLFISVLFFIAIISLVPSVNELFYWYAGTSAYLYSSIFLLLLIIALINISTGSKIYALAAALLIILIIGNNELLLLLTNFLVGLLLLYSLFYNKKIRWISCLLLVISFISSLIVIFSPGSISRQAQYPEGGQFLSSLKMAFLSSGMFTLKTIIEPPVILLMAGIFLLLFYWGKNLKEIQFLNPFALLLISLISIASVVFVPYYATGYLMIRSGRIGNMIHIVWWIFLLINILNAVLYFRKKCSPRKIISKVLPSVSLTLFLILTLSGRTYKNLFQDFQNNEFERFEADIRKRTQTIRFSNSSILEVEKISGTRTISSFGISQDLSHWTNQCYLEAINKTLEKQYLGIIEKE</sequence>
<comment type="caution">
    <text evidence="2">The sequence shown here is derived from an EMBL/GenBank/DDBJ whole genome shotgun (WGS) entry which is preliminary data.</text>
</comment>
<feature type="transmembrane region" description="Helical" evidence="1">
    <location>
        <begin position="155"/>
        <end position="172"/>
    </location>
</feature>
<feature type="transmembrane region" description="Helical" evidence="1">
    <location>
        <begin position="233"/>
        <end position="253"/>
    </location>
</feature>
<proteinExistence type="predicted"/>
<dbReference type="InterPro" id="IPR045691">
    <property type="entry name" value="DUF6056"/>
</dbReference>
<keyword evidence="3" id="KW-1185">Reference proteome</keyword>
<keyword evidence="1" id="KW-0472">Membrane</keyword>
<protein>
    <submittedName>
        <fullName evidence="2">Uncharacterized protein</fullName>
    </submittedName>
</protein>
<reference evidence="2 3" key="1">
    <citation type="submission" date="2020-03" db="EMBL/GenBank/DDBJ databases">
        <title>Salinimicrobium sp. nov, isolated from SCS.</title>
        <authorList>
            <person name="Cao W.R."/>
        </authorList>
    </citation>
    <scope>NUCLEOTIDE SEQUENCE [LARGE SCALE GENOMIC DNA]</scope>
    <source>
        <strain evidence="3">J15B91</strain>
    </source>
</reference>
<feature type="transmembrane region" description="Helical" evidence="1">
    <location>
        <begin position="49"/>
        <end position="70"/>
    </location>
</feature>
<feature type="transmembrane region" description="Helical" evidence="1">
    <location>
        <begin position="332"/>
        <end position="351"/>
    </location>
</feature>
<feature type="transmembrane region" description="Helical" evidence="1">
    <location>
        <begin position="265"/>
        <end position="290"/>
    </location>
</feature>
<keyword evidence="1" id="KW-0812">Transmembrane</keyword>
<evidence type="ECO:0000256" key="1">
    <source>
        <dbReference type="SAM" id="Phobius"/>
    </source>
</evidence>
<organism evidence="2 3">
    <name type="scientific">Salinimicrobium oceani</name>
    <dbReference type="NCBI Taxonomy" id="2722702"/>
    <lineage>
        <taxon>Bacteria</taxon>
        <taxon>Pseudomonadati</taxon>
        <taxon>Bacteroidota</taxon>
        <taxon>Flavobacteriia</taxon>
        <taxon>Flavobacteriales</taxon>
        <taxon>Flavobacteriaceae</taxon>
        <taxon>Salinimicrobium</taxon>
    </lineage>
</organism>
<feature type="transmembrane region" description="Helical" evidence="1">
    <location>
        <begin position="82"/>
        <end position="98"/>
    </location>
</feature>
<evidence type="ECO:0000313" key="2">
    <source>
        <dbReference type="EMBL" id="NJW54045.1"/>
    </source>
</evidence>
<name>A0ABX1D130_9FLAO</name>
<accession>A0ABX1D130</accession>
<evidence type="ECO:0000313" key="3">
    <source>
        <dbReference type="Proteomes" id="UP000703674"/>
    </source>
</evidence>
<gene>
    <name evidence="2" type="ORF">HC175_14080</name>
</gene>
<keyword evidence="1" id="KW-1133">Transmembrane helix</keyword>
<dbReference type="EMBL" id="JAAVJR010000010">
    <property type="protein sequence ID" value="NJW54045.1"/>
    <property type="molecule type" value="Genomic_DNA"/>
</dbReference>
<feature type="transmembrane region" description="Helical" evidence="1">
    <location>
        <begin position="104"/>
        <end position="125"/>
    </location>
</feature>
<feature type="transmembrane region" description="Helical" evidence="1">
    <location>
        <begin position="302"/>
        <end position="320"/>
    </location>
</feature>